<evidence type="ECO:0000256" key="1">
    <source>
        <dbReference type="SAM" id="SignalP"/>
    </source>
</evidence>
<dbReference type="EMBL" id="BMNN01000001">
    <property type="protein sequence ID" value="GGI88433.1"/>
    <property type="molecule type" value="Genomic_DNA"/>
</dbReference>
<sequence length="144" mass="15944">MYLKLGKLCASVLAAAMITGCASGLNSMQEREYRAMEAADVLVEEKDPSVGAALGILPGGGSFYARSPGLGVVNLLFWPLSILWDPISGYNGSMAINYDMTKHHLKREMQAELSRLDDQLALEELDRHQYVTKKRAIESKYDFN</sequence>
<comment type="caution">
    <text evidence="2">The sequence shown here is derived from an EMBL/GenBank/DDBJ whole genome shotgun (WGS) entry which is preliminary data.</text>
</comment>
<evidence type="ECO:0000313" key="2">
    <source>
        <dbReference type="EMBL" id="GGI88433.1"/>
    </source>
</evidence>
<organism evidence="2 3">
    <name type="scientific">Halopseudomonas pertucinogena</name>
    <dbReference type="NCBI Taxonomy" id="86175"/>
    <lineage>
        <taxon>Bacteria</taxon>
        <taxon>Pseudomonadati</taxon>
        <taxon>Pseudomonadota</taxon>
        <taxon>Gammaproteobacteria</taxon>
        <taxon>Pseudomonadales</taxon>
        <taxon>Pseudomonadaceae</taxon>
        <taxon>Halopseudomonas</taxon>
    </lineage>
</organism>
<evidence type="ECO:0000313" key="3">
    <source>
        <dbReference type="Proteomes" id="UP000633263"/>
    </source>
</evidence>
<keyword evidence="1" id="KW-0732">Signal</keyword>
<protein>
    <recommendedName>
        <fullName evidence="4">Lipoprotein</fullName>
    </recommendedName>
</protein>
<keyword evidence="3" id="KW-1185">Reference proteome</keyword>
<name>A0ABQ2CGG7_9GAMM</name>
<accession>A0ABQ2CGG7</accession>
<evidence type="ECO:0008006" key="4">
    <source>
        <dbReference type="Google" id="ProtNLM"/>
    </source>
</evidence>
<feature type="chain" id="PRO_5045792385" description="Lipoprotein" evidence="1">
    <location>
        <begin position="23"/>
        <end position="144"/>
    </location>
</feature>
<dbReference type="RefSeq" id="WP_188634648.1">
    <property type="nucleotide sequence ID" value="NZ_BMNN01000001.1"/>
</dbReference>
<gene>
    <name evidence="2" type="ORF">GCM10009083_00940</name>
</gene>
<reference evidence="3" key="1">
    <citation type="journal article" date="2019" name="Int. J. Syst. Evol. Microbiol.">
        <title>The Global Catalogue of Microorganisms (GCM) 10K type strain sequencing project: providing services to taxonomists for standard genome sequencing and annotation.</title>
        <authorList>
            <consortium name="The Broad Institute Genomics Platform"/>
            <consortium name="The Broad Institute Genome Sequencing Center for Infectious Disease"/>
            <person name="Wu L."/>
            <person name="Ma J."/>
        </authorList>
    </citation>
    <scope>NUCLEOTIDE SEQUENCE [LARGE SCALE GENOMIC DNA]</scope>
    <source>
        <strain evidence="3">JCM 11590</strain>
    </source>
</reference>
<feature type="signal peptide" evidence="1">
    <location>
        <begin position="1"/>
        <end position="22"/>
    </location>
</feature>
<dbReference type="PROSITE" id="PS51257">
    <property type="entry name" value="PROKAR_LIPOPROTEIN"/>
    <property type="match status" value="1"/>
</dbReference>
<dbReference type="Proteomes" id="UP000633263">
    <property type="component" value="Unassembled WGS sequence"/>
</dbReference>
<proteinExistence type="predicted"/>